<name>A0A9D1E0D2_9BACT</name>
<dbReference type="PROSITE" id="PS51352">
    <property type="entry name" value="THIOREDOXIN_2"/>
    <property type="match status" value="1"/>
</dbReference>
<dbReference type="InterPro" id="IPR013740">
    <property type="entry name" value="Redoxin"/>
</dbReference>
<keyword evidence="4" id="KW-0676">Redox-active center</keyword>
<dbReference type="PROSITE" id="PS00194">
    <property type="entry name" value="THIOREDOXIN_1"/>
    <property type="match status" value="1"/>
</dbReference>
<dbReference type="GO" id="GO:0016491">
    <property type="term" value="F:oxidoreductase activity"/>
    <property type="evidence" value="ECO:0007669"/>
    <property type="project" value="InterPro"/>
</dbReference>
<dbReference type="EMBL" id="DVHI01000038">
    <property type="protein sequence ID" value="HIR62489.1"/>
    <property type="molecule type" value="Genomic_DNA"/>
</dbReference>
<keyword evidence="2" id="KW-0201">Cytochrome c-type biogenesis</keyword>
<feature type="domain" description="Thioredoxin" evidence="5">
    <location>
        <begin position="231"/>
        <end position="371"/>
    </location>
</feature>
<dbReference type="Gene3D" id="3.40.30.10">
    <property type="entry name" value="Glutaredoxin"/>
    <property type="match status" value="1"/>
</dbReference>
<dbReference type="AlphaFoldDB" id="A0A9D1E0D2"/>
<dbReference type="PANTHER" id="PTHR42852:SF6">
    <property type="entry name" value="THIOL:DISULFIDE INTERCHANGE PROTEIN DSBE"/>
    <property type="match status" value="1"/>
</dbReference>
<dbReference type="InterPro" id="IPR025380">
    <property type="entry name" value="DUF4369"/>
</dbReference>
<dbReference type="InterPro" id="IPR013766">
    <property type="entry name" value="Thioredoxin_domain"/>
</dbReference>
<protein>
    <submittedName>
        <fullName evidence="6">AhpC/TSA family protein</fullName>
    </submittedName>
</protein>
<dbReference type="Pfam" id="PF08534">
    <property type="entry name" value="Redoxin"/>
    <property type="match status" value="1"/>
</dbReference>
<accession>A0A9D1E0D2</accession>
<evidence type="ECO:0000256" key="4">
    <source>
        <dbReference type="ARBA" id="ARBA00023284"/>
    </source>
</evidence>
<evidence type="ECO:0000259" key="5">
    <source>
        <dbReference type="PROSITE" id="PS51352"/>
    </source>
</evidence>
<evidence type="ECO:0000256" key="2">
    <source>
        <dbReference type="ARBA" id="ARBA00022748"/>
    </source>
</evidence>
<dbReference type="InterPro" id="IPR050553">
    <property type="entry name" value="Thioredoxin_ResA/DsbE_sf"/>
</dbReference>
<organism evidence="6 7">
    <name type="scientific">Candidatus Coprenecus avistercoris</name>
    <dbReference type="NCBI Taxonomy" id="2840730"/>
    <lineage>
        <taxon>Bacteria</taxon>
        <taxon>Pseudomonadati</taxon>
        <taxon>Bacteroidota</taxon>
        <taxon>Bacteroidia</taxon>
        <taxon>Bacteroidales</taxon>
        <taxon>Rikenellaceae</taxon>
        <taxon>Rikenellaceae incertae sedis</taxon>
        <taxon>Candidatus Coprenecus</taxon>
    </lineage>
</organism>
<keyword evidence="3" id="KW-1015">Disulfide bond</keyword>
<reference evidence="6" key="2">
    <citation type="journal article" date="2021" name="PeerJ">
        <title>Extensive microbial diversity within the chicken gut microbiome revealed by metagenomics and culture.</title>
        <authorList>
            <person name="Gilroy R."/>
            <person name="Ravi A."/>
            <person name="Getino M."/>
            <person name="Pursley I."/>
            <person name="Horton D.L."/>
            <person name="Alikhan N.F."/>
            <person name="Baker D."/>
            <person name="Gharbi K."/>
            <person name="Hall N."/>
            <person name="Watson M."/>
            <person name="Adriaenssens E.M."/>
            <person name="Foster-Nyarko E."/>
            <person name="Jarju S."/>
            <person name="Secka A."/>
            <person name="Antonio M."/>
            <person name="Oren A."/>
            <person name="Chaudhuri R.R."/>
            <person name="La Ragione R."/>
            <person name="Hildebrand F."/>
            <person name="Pallen M.J."/>
        </authorList>
    </citation>
    <scope>NUCLEOTIDE SEQUENCE</scope>
    <source>
        <strain evidence="6">ChiHjej13B12-12457</strain>
    </source>
</reference>
<evidence type="ECO:0000256" key="3">
    <source>
        <dbReference type="ARBA" id="ARBA00023157"/>
    </source>
</evidence>
<dbReference type="InterPro" id="IPR017937">
    <property type="entry name" value="Thioredoxin_CS"/>
</dbReference>
<dbReference type="PROSITE" id="PS51257">
    <property type="entry name" value="PROKAR_LIPOPROTEIN"/>
    <property type="match status" value="1"/>
</dbReference>
<evidence type="ECO:0000313" key="6">
    <source>
        <dbReference type="EMBL" id="HIR62489.1"/>
    </source>
</evidence>
<evidence type="ECO:0000313" key="7">
    <source>
        <dbReference type="Proteomes" id="UP000886744"/>
    </source>
</evidence>
<dbReference type="GO" id="GO:0017004">
    <property type="term" value="P:cytochrome complex assembly"/>
    <property type="evidence" value="ECO:0007669"/>
    <property type="project" value="UniProtKB-KW"/>
</dbReference>
<comment type="subcellular location">
    <subcellularLocation>
        <location evidence="1">Cell envelope</location>
    </subcellularLocation>
</comment>
<sequence>MKKILFICAAVIMAAACNSGDKYTVKGTVTGDSDKLLNGTAYLFNRDRENPIRDTAEVVNGKFVFKGSVTTPEPYLIMIDGIPGMLSLFLENADITIATDTTYADPVITGGPTQTLLNRYEEQAEALSAKYGIEKIMNDMRRADATEEDREAAMKTYGQFQEELGAAREALLAEAPVSDFALYFIMQDRDYYYMTPDSLSAVIAAYRALPAFAENKFVTKMEEYLQKEQGLAVGNKAPDFTLNTPDGKPVTLSEFYPKGKVTMIDFWASWCGPCRNFNPTLVKIYNKYHKLGFEIIGVSLDRDHDAWVKGIKDDKLTWTHVSDLKFWQSEVGQMYNVNFIPQNTFVDSEGNIIGRKVAEDKIEALLDQYLKK</sequence>
<dbReference type="Pfam" id="PF14289">
    <property type="entry name" value="DUF4369"/>
    <property type="match status" value="1"/>
</dbReference>
<proteinExistence type="predicted"/>
<dbReference type="PANTHER" id="PTHR42852">
    <property type="entry name" value="THIOL:DISULFIDE INTERCHANGE PROTEIN DSBE"/>
    <property type="match status" value="1"/>
</dbReference>
<dbReference type="Proteomes" id="UP000886744">
    <property type="component" value="Unassembled WGS sequence"/>
</dbReference>
<reference evidence="6" key="1">
    <citation type="submission" date="2020-10" db="EMBL/GenBank/DDBJ databases">
        <authorList>
            <person name="Gilroy R."/>
        </authorList>
    </citation>
    <scope>NUCLEOTIDE SEQUENCE</scope>
    <source>
        <strain evidence="6">ChiHjej13B12-12457</strain>
    </source>
</reference>
<dbReference type="CDD" id="cd02966">
    <property type="entry name" value="TlpA_like_family"/>
    <property type="match status" value="1"/>
</dbReference>
<dbReference type="InterPro" id="IPR036249">
    <property type="entry name" value="Thioredoxin-like_sf"/>
</dbReference>
<gene>
    <name evidence="6" type="ORF">IAC94_03075</name>
</gene>
<comment type="caution">
    <text evidence="6">The sequence shown here is derived from an EMBL/GenBank/DDBJ whole genome shotgun (WGS) entry which is preliminary data.</text>
</comment>
<dbReference type="GO" id="GO:0030313">
    <property type="term" value="C:cell envelope"/>
    <property type="evidence" value="ECO:0007669"/>
    <property type="project" value="UniProtKB-SubCell"/>
</dbReference>
<dbReference type="SUPFAM" id="SSF52833">
    <property type="entry name" value="Thioredoxin-like"/>
    <property type="match status" value="1"/>
</dbReference>
<evidence type="ECO:0000256" key="1">
    <source>
        <dbReference type="ARBA" id="ARBA00004196"/>
    </source>
</evidence>